<name>A0A5M6C3U1_9TREE</name>
<feature type="region of interest" description="Disordered" evidence="5">
    <location>
        <begin position="634"/>
        <end position="667"/>
    </location>
</feature>
<dbReference type="KEGG" id="ksn:43587057"/>
<dbReference type="Gene3D" id="4.10.240.10">
    <property type="entry name" value="Zn(2)-C6 fungal-type DNA-binding domain"/>
    <property type="match status" value="1"/>
</dbReference>
<dbReference type="GO" id="GO:0008270">
    <property type="term" value="F:zinc ion binding"/>
    <property type="evidence" value="ECO:0007669"/>
    <property type="project" value="InterPro"/>
</dbReference>
<dbReference type="RefSeq" id="XP_031862745.1">
    <property type="nucleotide sequence ID" value="XM_032002938.1"/>
</dbReference>
<dbReference type="AlphaFoldDB" id="A0A5M6C3U1"/>
<dbReference type="PANTHER" id="PTHR47663:SF1">
    <property type="entry name" value="XYLANOLYTIC TRANSCRIPTIONAL ACTIVATOR XLNR-RELATED"/>
    <property type="match status" value="1"/>
</dbReference>
<proteinExistence type="predicted"/>
<dbReference type="Pfam" id="PF00172">
    <property type="entry name" value="Zn_clus"/>
    <property type="match status" value="1"/>
</dbReference>
<keyword evidence="2" id="KW-0805">Transcription regulation</keyword>
<sequence length="667" mass="70665">MQAYQSSDNVAQNPHMTMGRRSAAPSLPSSGIATTATEQVYSPISKRALAYQSSISYGINTPQLPTIALGESTYTPNVTGLGLDTGNGISYGNSTISSNNINAITAPYPSPWIGQQNVPTPDCDYTFVAPSQPTIPGPSTTPSSSGTYPPAYGYGVNHFPIYPTPNSILTSGYRPLPPSMPGFMSTPRYNYVDISCAAPADVFGLVSGTTSSEQVTCPAVVPDPFFSNSNSALLYSVQSTNASNSPSSSGGHLLSSGTMSNSSHHPYPSQSVPILDTNTYHSSPDVSEEVTMTQQPFGLQVEDSDGEDEEDYLPSIPEKRARGRKGGRGPKGHVKPSSALSTSKKSGDGEGKKRTRIQQACECCRIRKHKCSGGARCERCITKGLKCVYSNAPRQRGPNKSRGPVPSMPSHESLLVTEPPSAPVRANGSGKRRLHADVEAGLMTKRRRNHSVSDELTRGQNRGDATEQLKFKMSAHLRSKSFNHPGLSGNRHQHQSSVPSTTTKVPVVGPSTAALGGGYLSATSSSTSLTTSSSASSGYAFPTAPLPISSQPNFPFSSTGYDPSIGPSNDHYGLGLSLGPAAPTSMGVSTIVTATDMTKQDLSSMGMDFPGTLHDGEEENWSTVWARHVESERGGESTALWRSRSGSHRFSMPLTPMEGGEGRAWLQ</sequence>
<dbReference type="EMBL" id="CP144051">
    <property type="protein sequence ID" value="WWD15976.1"/>
    <property type="molecule type" value="Genomic_DNA"/>
</dbReference>
<evidence type="ECO:0000256" key="5">
    <source>
        <dbReference type="SAM" id="MobiDB-lite"/>
    </source>
</evidence>
<evidence type="ECO:0000256" key="1">
    <source>
        <dbReference type="ARBA" id="ARBA00022833"/>
    </source>
</evidence>
<feature type="compositionally biased region" description="Polar residues" evidence="5">
    <location>
        <begin position="1"/>
        <end position="15"/>
    </location>
</feature>
<organism evidence="6 7">
    <name type="scientific">Kwoniella shandongensis</name>
    <dbReference type="NCBI Taxonomy" id="1734106"/>
    <lineage>
        <taxon>Eukaryota</taxon>
        <taxon>Fungi</taxon>
        <taxon>Dikarya</taxon>
        <taxon>Basidiomycota</taxon>
        <taxon>Agaricomycotina</taxon>
        <taxon>Tremellomycetes</taxon>
        <taxon>Tremellales</taxon>
        <taxon>Cryptococcaceae</taxon>
        <taxon>Kwoniella</taxon>
    </lineage>
</organism>
<dbReference type="PROSITE" id="PS00463">
    <property type="entry name" value="ZN2_CY6_FUNGAL_1"/>
    <property type="match status" value="1"/>
</dbReference>
<dbReference type="SUPFAM" id="SSF57701">
    <property type="entry name" value="Zn2/Cys6 DNA-binding domain"/>
    <property type="match status" value="1"/>
</dbReference>
<accession>A0A5M6C3U1</accession>
<evidence type="ECO:0000256" key="4">
    <source>
        <dbReference type="ARBA" id="ARBA00023163"/>
    </source>
</evidence>
<feature type="compositionally biased region" description="Acidic residues" evidence="5">
    <location>
        <begin position="302"/>
        <end position="312"/>
    </location>
</feature>
<feature type="region of interest" description="Disordered" evidence="5">
    <location>
        <begin position="240"/>
        <end position="354"/>
    </location>
</feature>
<feature type="compositionally biased region" description="Polar residues" evidence="5">
    <location>
        <begin position="261"/>
        <end position="297"/>
    </location>
</feature>
<dbReference type="Proteomes" id="UP000322225">
    <property type="component" value="Chromosome 1"/>
</dbReference>
<dbReference type="PROSITE" id="PS50048">
    <property type="entry name" value="ZN2_CY6_FUNGAL_2"/>
    <property type="match status" value="1"/>
</dbReference>
<dbReference type="InterPro" id="IPR051439">
    <property type="entry name" value="XlnR/Xlr1"/>
</dbReference>
<protein>
    <submittedName>
        <fullName evidence="6">Uncharacterized protein</fullName>
    </submittedName>
</protein>
<feature type="region of interest" description="Disordered" evidence="5">
    <location>
        <begin position="484"/>
        <end position="504"/>
    </location>
</feature>
<reference evidence="6" key="2">
    <citation type="submission" date="2024-01" db="EMBL/GenBank/DDBJ databases">
        <title>Comparative genomics of Cryptococcus and Kwoniella reveals pathogenesis evolution and contrasting modes of karyotype evolution via chromosome fusion or intercentromeric recombination.</title>
        <authorList>
            <person name="Coelho M.A."/>
            <person name="David-Palma M."/>
            <person name="Shea T."/>
            <person name="Bowers K."/>
            <person name="McGinley-Smith S."/>
            <person name="Mohammad A.W."/>
            <person name="Gnirke A."/>
            <person name="Yurkov A.M."/>
            <person name="Nowrousian M."/>
            <person name="Sun S."/>
            <person name="Cuomo C.A."/>
            <person name="Heitman J."/>
        </authorList>
    </citation>
    <scope>NUCLEOTIDE SEQUENCE</scope>
    <source>
        <strain evidence="6">CBS 12478</strain>
    </source>
</reference>
<dbReference type="GO" id="GO:0000981">
    <property type="term" value="F:DNA-binding transcription factor activity, RNA polymerase II-specific"/>
    <property type="evidence" value="ECO:0007669"/>
    <property type="project" value="InterPro"/>
</dbReference>
<dbReference type="SMART" id="SM00066">
    <property type="entry name" value="GAL4"/>
    <property type="match status" value="1"/>
</dbReference>
<feature type="compositionally biased region" description="Low complexity" evidence="5">
    <location>
        <begin position="240"/>
        <end position="260"/>
    </location>
</feature>
<feature type="region of interest" description="Disordered" evidence="5">
    <location>
        <begin position="390"/>
        <end position="433"/>
    </location>
</feature>
<evidence type="ECO:0000313" key="7">
    <source>
        <dbReference type="Proteomes" id="UP000322225"/>
    </source>
</evidence>
<gene>
    <name evidence="6" type="ORF">CI109_100400</name>
</gene>
<dbReference type="CDD" id="cd00067">
    <property type="entry name" value="GAL4"/>
    <property type="match status" value="1"/>
</dbReference>
<dbReference type="InterPro" id="IPR036864">
    <property type="entry name" value="Zn2-C6_fun-type_DNA-bd_sf"/>
</dbReference>
<keyword evidence="3" id="KW-0238">DNA-binding</keyword>
<feature type="region of interest" description="Disordered" evidence="5">
    <location>
        <begin position="1"/>
        <end position="30"/>
    </location>
</feature>
<keyword evidence="7" id="KW-1185">Reference proteome</keyword>
<dbReference type="OrthoDB" id="39175at2759"/>
<evidence type="ECO:0000256" key="2">
    <source>
        <dbReference type="ARBA" id="ARBA00023015"/>
    </source>
</evidence>
<dbReference type="GeneID" id="43587057"/>
<dbReference type="PANTHER" id="PTHR47663">
    <property type="entry name" value="XYLANOLYTIC TRANSCRIPTIONAL ACTIVATOR XLNR-RELATED"/>
    <property type="match status" value="1"/>
</dbReference>
<keyword evidence="1" id="KW-0862">Zinc</keyword>
<reference evidence="6" key="1">
    <citation type="submission" date="2017-08" db="EMBL/GenBank/DDBJ databases">
        <authorList>
            <person name="Cuomo C."/>
            <person name="Billmyre B."/>
            <person name="Heitman J."/>
        </authorList>
    </citation>
    <scope>NUCLEOTIDE SEQUENCE</scope>
    <source>
        <strain evidence="6">CBS 12478</strain>
    </source>
</reference>
<keyword evidence="4" id="KW-0804">Transcription</keyword>
<evidence type="ECO:0000256" key="3">
    <source>
        <dbReference type="ARBA" id="ARBA00023125"/>
    </source>
</evidence>
<dbReference type="GO" id="GO:0003677">
    <property type="term" value="F:DNA binding"/>
    <property type="evidence" value="ECO:0007669"/>
    <property type="project" value="UniProtKB-KW"/>
</dbReference>
<feature type="compositionally biased region" description="Basic residues" evidence="5">
    <location>
        <begin position="321"/>
        <end position="334"/>
    </location>
</feature>
<dbReference type="InterPro" id="IPR001138">
    <property type="entry name" value="Zn2Cys6_DnaBD"/>
</dbReference>
<evidence type="ECO:0000313" key="6">
    <source>
        <dbReference type="EMBL" id="WWD15976.1"/>
    </source>
</evidence>